<dbReference type="Proteomes" id="UP000828390">
    <property type="component" value="Unassembled WGS sequence"/>
</dbReference>
<organism evidence="1 2">
    <name type="scientific">Dreissena polymorpha</name>
    <name type="common">Zebra mussel</name>
    <name type="synonym">Mytilus polymorpha</name>
    <dbReference type="NCBI Taxonomy" id="45954"/>
    <lineage>
        <taxon>Eukaryota</taxon>
        <taxon>Metazoa</taxon>
        <taxon>Spiralia</taxon>
        <taxon>Lophotrochozoa</taxon>
        <taxon>Mollusca</taxon>
        <taxon>Bivalvia</taxon>
        <taxon>Autobranchia</taxon>
        <taxon>Heteroconchia</taxon>
        <taxon>Euheterodonta</taxon>
        <taxon>Imparidentia</taxon>
        <taxon>Neoheterodontei</taxon>
        <taxon>Myida</taxon>
        <taxon>Dreissenoidea</taxon>
        <taxon>Dreissenidae</taxon>
        <taxon>Dreissena</taxon>
    </lineage>
</organism>
<proteinExistence type="predicted"/>
<evidence type="ECO:0000313" key="1">
    <source>
        <dbReference type="EMBL" id="KAH3746476.1"/>
    </source>
</evidence>
<reference evidence="1" key="2">
    <citation type="submission" date="2020-11" db="EMBL/GenBank/DDBJ databases">
        <authorList>
            <person name="McCartney M.A."/>
            <person name="Auch B."/>
            <person name="Kono T."/>
            <person name="Mallez S."/>
            <person name="Becker A."/>
            <person name="Gohl D.M."/>
            <person name="Silverstein K.A.T."/>
            <person name="Koren S."/>
            <person name="Bechman K.B."/>
            <person name="Herman A."/>
            <person name="Abrahante J.E."/>
            <person name="Garbe J."/>
        </authorList>
    </citation>
    <scope>NUCLEOTIDE SEQUENCE</scope>
    <source>
        <strain evidence="1">Duluth1</strain>
        <tissue evidence="1">Whole animal</tissue>
    </source>
</reference>
<evidence type="ECO:0000313" key="2">
    <source>
        <dbReference type="Proteomes" id="UP000828390"/>
    </source>
</evidence>
<keyword evidence="2" id="KW-1185">Reference proteome</keyword>
<dbReference type="AlphaFoldDB" id="A0A9D4DCL9"/>
<gene>
    <name evidence="1" type="ORF">DPMN_180884</name>
</gene>
<protein>
    <submittedName>
        <fullName evidence="1">Uncharacterized protein</fullName>
    </submittedName>
</protein>
<comment type="caution">
    <text evidence="1">The sequence shown here is derived from an EMBL/GenBank/DDBJ whole genome shotgun (WGS) entry which is preliminary data.</text>
</comment>
<dbReference type="EMBL" id="JAIWYP010000010">
    <property type="protein sequence ID" value="KAH3746476.1"/>
    <property type="molecule type" value="Genomic_DNA"/>
</dbReference>
<reference evidence="1" key="1">
    <citation type="journal article" date="2019" name="bioRxiv">
        <title>The Genome of the Zebra Mussel, Dreissena polymorpha: A Resource for Invasive Species Research.</title>
        <authorList>
            <person name="McCartney M.A."/>
            <person name="Auch B."/>
            <person name="Kono T."/>
            <person name="Mallez S."/>
            <person name="Zhang Y."/>
            <person name="Obille A."/>
            <person name="Becker A."/>
            <person name="Abrahante J.E."/>
            <person name="Garbe J."/>
            <person name="Badalamenti J.P."/>
            <person name="Herman A."/>
            <person name="Mangelson H."/>
            <person name="Liachko I."/>
            <person name="Sullivan S."/>
            <person name="Sone E.D."/>
            <person name="Koren S."/>
            <person name="Silverstein K.A.T."/>
            <person name="Beckman K.B."/>
            <person name="Gohl D.M."/>
        </authorList>
    </citation>
    <scope>NUCLEOTIDE SEQUENCE</scope>
    <source>
        <strain evidence="1">Duluth1</strain>
        <tissue evidence="1">Whole animal</tissue>
    </source>
</reference>
<sequence length="57" mass="6359">MCVLDSTLFGKFERIGPGTINNTFRMFRPTAMSGGPFEVIFTCVLQVCMYECAQVSL</sequence>
<accession>A0A9D4DCL9</accession>
<name>A0A9D4DCL9_DREPO</name>